<dbReference type="SUPFAM" id="SSF52141">
    <property type="entry name" value="Uracil-DNA glycosylase-like"/>
    <property type="match status" value="1"/>
</dbReference>
<dbReference type="InterPro" id="IPR051536">
    <property type="entry name" value="UDG_Type-4/5"/>
</dbReference>
<evidence type="ECO:0000256" key="4">
    <source>
        <dbReference type="ARBA" id="ARBA00022801"/>
    </source>
</evidence>
<dbReference type="GO" id="GO:0097506">
    <property type="term" value="F:deaminated base DNA N-glycosylase activity"/>
    <property type="evidence" value="ECO:0007669"/>
    <property type="project" value="UniProtKB-ARBA"/>
</dbReference>
<dbReference type="GO" id="GO:0051539">
    <property type="term" value="F:4 iron, 4 sulfur cluster binding"/>
    <property type="evidence" value="ECO:0007669"/>
    <property type="project" value="UniProtKB-KW"/>
</dbReference>
<evidence type="ECO:0000256" key="5">
    <source>
        <dbReference type="ARBA" id="ARBA00023004"/>
    </source>
</evidence>
<keyword evidence="7" id="KW-0234">DNA repair</keyword>
<dbReference type="GO" id="GO:0006281">
    <property type="term" value="P:DNA repair"/>
    <property type="evidence" value="ECO:0007669"/>
    <property type="project" value="UniProtKB-KW"/>
</dbReference>
<dbReference type="Pfam" id="PF03167">
    <property type="entry name" value="UDG"/>
    <property type="match status" value="1"/>
</dbReference>
<evidence type="ECO:0000259" key="8">
    <source>
        <dbReference type="Pfam" id="PF03167"/>
    </source>
</evidence>
<keyword evidence="4" id="KW-0378">Hydrolase</keyword>
<dbReference type="PANTHER" id="PTHR33693:SF1">
    <property type="entry name" value="TYPE-4 URACIL-DNA GLYCOSYLASE"/>
    <property type="match status" value="1"/>
</dbReference>
<evidence type="ECO:0000256" key="3">
    <source>
        <dbReference type="ARBA" id="ARBA00022763"/>
    </source>
</evidence>
<dbReference type="InterPro" id="IPR036895">
    <property type="entry name" value="Uracil-DNA_glycosylase-like_sf"/>
</dbReference>
<evidence type="ECO:0000256" key="2">
    <source>
        <dbReference type="ARBA" id="ARBA00022723"/>
    </source>
</evidence>
<dbReference type="OrthoDB" id="5290748at2"/>
<dbReference type="AlphaFoldDB" id="A0A1T4JRI2"/>
<protein>
    <submittedName>
        <fullName evidence="9">DNA polymerase</fullName>
    </submittedName>
</protein>
<dbReference type="GO" id="GO:0046872">
    <property type="term" value="F:metal ion binding"/>
    <property type="evidence" value="ECO:0007669"/>
    <property type="project" value="UniProtKB-KW"/>
</dbReference>
<dbReference type="Proteomes" id="UP000191153">
    <property type="component" value="Unassembled WGS sequence"/>
</dbReference>
<dbReference type="EMBL" id="FUWX01000004">
    <property type="protein sequence ID" value="SJZ32725.1"/>
    <property type="molecule type" value="Genomic_DNA"/>
</dbReference>
<gene>
    <name evidence="9" type="ORF">SAMN02745174_00013</name>
</gene>
<dbReference type="STRING" id="180163.SAMN02745174_00013"/>
<proteinExistence type="predicted"/>
<evidence type="ECO:0000313" key="9">
    <source>
        <dbReference type="EMBL" id="SJZ32725.1"/>
    </source>
</evidence>
<dbReference type="PANTHER" id="PTHR33693">
    <property type="entry name" value="TYPE-5 URACIL-DNA GLYCOSYLASE"/>
    <property type="match status" value="1"/>
</dbReference>
<sequence length="190" mass="21738">MDKEILWDELKFEIGSIEGLNGKNKSILLGSGNKEGKILFIGEDTDLYISEDLKVANGSAGEFLLKLCDIVDIEPDDYYITTLTKSSYKYRELVEREQNQLRELLDMQIALINPKLIVAMGEDVGKVLLNREVNFLRERGKVQEWQGDIKLVLTYDADFAKKSRDDGGRKSKVALEFWNDLKTAKEEIKK</sequence>
<dbReference type="InterPro" id="IPR005122">
    <property type="entry name" value="Uracil-DNA_glycosylase-like"/>
</dbReference>
<keyword evidence="5" id="KW-0408">Iron</keyword>
<dbReference type="Gene3D" id="3.40.470.10">
    <property type="entry name" value="Uracil-DNA glycosylase-like domain"/>
    <property type="match status" value="1"/>
</dbReference>
<organism evidence="9 10">
    <name type="scientific">Cetobacterium ceti</name>
    <dbReference type="NCBI Taxonomy" id="180163"/>
    <lineage>
        <taxon>Bacteria</taxon>
        <taxon>Fusobacteriati</taxon>
        <taxon>Fusobacteriota</taxon>
        <taxon>Fusobacteriia</taxon>
        <taxon>Fusobacteriales</taxon>
        <taxon>Fusobacteriaceae</taxon>
        <taxon>Cetobacterium</taxon>
    </lineage>
</organism>
<reference evidence="9 10" key="1">
    <citation type="submission" date="2017-02" db="EMBL/GenBank/DDBJ databases">
        <authorList>
            <person name="Peterson S.W."/>
        </authorList>
    </citation>
    <scope>NUCLEOTIDE SEQUENCE [LARGE SCALE GENOMIC DNA]</scope>
    <source>
        <strain evidence="9 10">ATCC 700028</strain>
    </source>
</reference>
<feature type="domain" description="Uracil-DNA glycosylase-like" evidence="8">
    <location>
        <begin position="30"/>
        <end position="182"/>
    </location>
</feature>
<keyword evidence="1" id="KW-0004">4Fe-4S</keyword>
<evidence type="ECO:0000313" key="10">
    <source>
        <dbReference type="Proteomes" id="UP000191153"/>
    </source>
</evidence>
<accession>A0A1T4JRI2</accession>
<name>A0A1T4JRI2_9FUSO</name>
<evidence type="ECO:0000256" key="1">
    <source>
        <dbReference type="ARBA" id="ARBA00022485"/>
    </source>
</evidence>
<keyword evidence="6" id="KW-0411">Iron-sulfur</keyword>
<evidence type="ECO:0000256" key="6">
    <source>
        <dbReference type="ARBA" id="ARBA00023014"/>
    </source>
</evidence>
<keyword evidence="10" id="KW-1185">Reference proteome</keyword>
<evidence type="ECO:0000256" key="7">
    <source>
        <dbReference type="ARBA" id="ARBA00023204"/>
    </source>
</evidence>
<keyword evidence="3" id="KW-0227">DNA damage</keyword>
<keyword evidence="2" id="KW-0479">Metal-binding</keyword>
<dbReference type="RefSeq" id="WP_078692575.1">
    <property type="nucleotide sequence ID" value="NZ_FUWX01000004.1"/>
</dbReference>